<evidence type="ECO:0000256" key="29">
    <source>
        <dbReference type="ARBA" id="ARBA00049284"/>
    </source>
</evidence>
<comment type="catalytic activity">
    <reaction evidence="15">
        <text>tetradecanoyl-CoA + H2O = tetradecanoyl-4'-phosphopantetheine + adenosine 3',5'-bisphosphate + 2 H(+)</text>
        <dbReference type="Rhea" id="RHEA:50028"/>
        <dbReference type="ChEBI" id="CHEBI:15377"/>
        <dbReference type="ChEBI" id="CHEBI:15378"/>
        <dbReference type="ChEBI" id="CHEBI:57385"/>
        <dbReference type="ChEBI" id="CHEBI:58343"/>
        <dbReference type="ChEBI" id="CHEBI:132017"/>
    </reaction>
    <physiologicalReaction direction="left-to-right" evidence="15">
        <dbReference type="Rhea" id="RHEA:50029"/>
    </physiologicalReaction>
</comment>
<protein>
    <recommendedName>
        <fullName evidence="8">Acyl-coenzyme A diphosphatase NUDT19</fullName>
        <ecNumber evidence="11">3.6.1.77</ecNumber>
    </recommendedName>
    <alternativeName>
        <fullName evidence="9">Nucleoside diphosphate-linked moiety X motif 19</fullName>
    </alternativeName>
</protein>
<accession>A0ABD1JN33</accession>
<keyword evidence="4" id="KW-0479">Metal-binding</keyword>
<evidence type="ECO:0000256" key="10">
    <source>
        <dbReference type="ARBA" id="ARBA00044908"/>
    </source>
</evidence>
<comment type="catalytic activity">
    <reaction evidence="30">
        <text>(9Z)-hexadecenoyl-CoA + H2O = S-(9Z-hexadecenoyl)-4'-phosphopantetheine + adenosine 3',5'-bisphosphate + 2 H(+)</text>
        <dbReference type="Rhea" id="RHEA:67540"/>
        <dbReference type="ChEBI" id="CHEBI:15377"/>
        <dbReference type="ChEBI" id="CHEBI:15378"/>
        <dbReference type="ChEBI" id="CHEBI:58343"/>
        <dbReference type="ChEBI" id="CHEBI:61540"/>
        <dbReference type="ChEBI" id="CHEBI:172388"/>
    </reaction>
    <physiologicalReaction direction="left-to-right" evidence="30">
        <dbReference type="Rhea" id="RHEA:67541"/>
    </physiologicalReaction>
</comment>
<evidence type="ECO:0000256" key="16">
    <source>
        <dbReference type="ARBA" id="ARBA00047466"/>
    </source>
</evidence>
<evidence type="ECO:0000256" key="18">
    <source>
        <dbReference type="ARBA" id="ARBA00047584"/>
    </source>
</evidence>
<dbReference type="AlphaFoldDB" id="A0ABD1JN33"/>
<evidence type="ECO:0000256" key="28">
    <source>
        <dbReference type="ARBA" id="ARBA00048961"/>
    </source>
</evidence>
<comment type="catalytic activity">
    <reaction evidence="16">
        <text>hexanoyl-CoA + H2O = hexanoyl-4'-phosphopantetheine + adenosine 3',5'-bisphosphate + 2 H(+)</text>
        <dbReference type="Rhea" id="RHEA:49980"/>
        <dbReference type="ChEBI" id="CHEBI:15377"/>
        <dbReference type="ChEBI" id="CHEBI:15378"/>
        <dbReference type="ChEBI" id="CHEBI:58343"/>
        <dbReference type="ChEBI" id="CHEBI:62620"/>
        <dbReference type="ChEBI" id="CHEBI:132012"/>
    </reaction>
    <physiologicalReaction direction="left-to-right" evidence="16">
        <dbReference type="Rhea" id="RHEA:49981"/>
    </physiologicalReaction>
</comment>
<evidence type="ECO:0000256" key="4">
    <source>
        <dbReference type="ARBA" id="ARBA00022723"/>
    </source>
</evidence>
<evidence type="ECO:0000259" key="32">
    <source>
        <dbReference type="PROSITE" id="PS51462"/>
    </source>
</evidence>
<sequence length="422" mass="47445">MNTALVHWKEAATVILTAGMRRTSVVDSLRTSIQKHSPNPPVSWTQSSSPGRSAFDYEVLLLKRSGKSGFMPNAYVFPGGLVDSSDFSSEWVDIFRNFAHSPNFGLGVVKQAPQTRPPIFATDRKKLGSPVPGDVAFRICAVRETFEESGVLLVVPKEEENDVLKSLENRENDGVTALAQLSNVCGEKYLANWRQLVIQNPLNFIRMCRELECLPNIWALHEWGNWLTPTAVYGKQRRYDTAFFICCLKNIPYTVQDEKEIVHFKWSTPIEVLQSYEARDLWIAPPQLYDLGRLCHFHSLEALHHFAQQRSLEGCEQWLPIRLTSTDCYISLLPGDALYPEQVDMSGQSDVNMRTQKSLEEIQQESSSLHRIVFHDPYTTSLHINITPKYKHLSPLPATSSGSSSSSSSGSESSGGKPISRL</sequence>
<comment type="catalytic activity">
    <reaction evidence="10">
        <text>CoA + H2O = (R)-4'-phosphopantetheine + adenosine 3',5'-bisphosphate + 2 H(+)</text>
        <dbReference type="Rhea" id="RHEA:64988"/>
        <dbReference type="ChEBI" id="CHEBI:15377"/>
        <dbReference type="ChEBI" id="CHEBI:15378"/>
        <dbReference type="ChEBI" id="CHEBI:57287"/>
        <dbReference type="ChEBI" id="CHEBI:58343"/>
        <dbReference type="ChEBI" id="CHEBI:61723"/>
        <dbReference type="EC" id="3.6.1.77"/>
    </reaction>
    <physiologicalReaction direction="left-to-right" evidence="10">
        <dbReference type="Rhea" id="RHEA:64989"/>
    </physiologicalReaction>
</comment>
<comment type="catalytic activity">
    <reaction evidence="28">
        <text>choloyl-CoA + H2O = S-choloyl-4'-phosphopantetheine + adenosine 3',5'-bisphosphate + 2 H(+)</text>
        <dbReference type="Rhea" id="RHEA:50036"/>
        <dbReference type="ChEBI" id="CHEBI:15377"/>
        <dbReference type="ChEBI" id="CHEBI:15378"/>
        <dbReference type="ChEBI" id="CHEBI:57373"/>
        <dbReference type="ChEBI" id="CHEBI:58343"/>
        <dbReference type="ChEBI" id="CHEBI:132020"/>
    </reaction>
    <physiologicalReaction direction="left-to-right" evidence="28">
        <dbReference type="Rhea" id="RHEA:50037"/>
    </physiologicalReaction>
</comment>
<keyword evidence="6" id="KW-0460">Magnesium</keyword>
<dbReference type="GO" id="GO:0010945">
    <property type="term" value="F:coenzyme A diphosphatase activity"/>
    <property type="evidence" value="ECO:0007669"/>
    <property type="project" value="UniProtKB-EC"/>
</dbReference>
<keyword evidence="7" id="KW-0464">Manganese</keyword>
<dbReference type="CDD" id="cd18870">
    <property type="entry name" value="NUDIX_AcylCoAdiphos_Nudt19"/>
    <property type="match status" value="1"/>
</dbReference>
<evidence type="ECO:0000256" key="21">
    <source>
        <dbReference type="ARBA" id="ARBA00047757"/>
    </source>
</evidence>
<comment type="catalytic activity">
    <reaction evidence="14">
        <text>malonyl-CoA + H2O = malonyl-4'-phosphopantetheine + adenosine 3',5'-bisphosphate + 2 H(+)</text>
        <dbReference type="Rhea" id="RHEA:67468"/>
        <dbReference type="ChEBI" id="CHEBI:15377"/>
        <dbReference type="ChEBI" id="CHEBI:15378"/>
        <dbReference type="ChEBI" id="CHEBI:57384"/>
        <dbReference type="ChEBI" id="CHEBI:58343"/>
        <dbReference type="ChEBI" id="CHEBI:172363"/>
    </reaction>
    <physiologicalReaction direction="left-to-right" evidence="14">
        <dbReference type="Rhea" id="RHEA:67469"/>
    </physiologicalReaction>
</comment>
<comment type="similarity">
    <text evidence="3">Belongs to the Nudix hydrolase family.</text>
</comment>
<evidence type="ECO:0000256" key="7">
    <source>
        <dbReference type="ARBA" id="ARBA00023211"/>
    </source>
</evidence>
<keyword evidence="5" id="KW-0378">Hydrolase</keyword>
<dbReference type="SUPFAM" id="SSF55811">
    <property type="entry name" value="Nudix"/>
    <property type="match status" value="1"/>
</dbReference>
<comment type="catalytic activity">
    <reaction evidence="20">
        <text>(9Z,12Z)-octadecadienoyl-CoA + H2O = S-(9Z,12Z-octadecadienoyl)-4'-phosphopantetheine + adenosine 3',5'-bisphosphate + 2 H(+)</text>
        <dbReference type="Rhea" id="RHEA:67536"/>
        <dbReference type="ChEBI" id="CHEBI:15377"/>
        <dbReference type="ChEBI" id="CHEBI:15378"/>
        <dbReference type="ChEBI" id="CHEBI:57383"/>
        <dbReference type="ChEBI" id="CHEBI:58343"/>
        <dbReference type="ChEBI" id="CHEBI:172387"/>
    </reaction>
    <physiologicalReaction direction="left-to-right" evidence="20">
        <dbReference type="Rhea" id="RHEA:67537"/>
    </physiologicalReaction>
</comment>
<comment type="catalytic activity">
    <reaction evidence="26">
        <text>hexadecanoyl-CoA + H2O = S-hexadecanoyl-4'-phosphopantetheine + adenosine 3',5'-bisphosphate + 2 H(+)</text>
        <dbReference type="Rhea" id="RHEA:50032"/>
        <dbReference type="ChEBI" id="CHEBI:15377"/>
        <dbReference type="ChEBI" id="CHEBI:15378"/>
        <dbReference type="ChEBI" id="CHEBI:57379"/>
        <dbReference type="ChEBI" id="CHEBI:58343"/>
        <dbReference type="ChEBI" id="CHEBI:132018"/>
    </reaction>
    <physiologicalReaction direction="left-to-right" evidence="26">
        <dbReference type="Rhea" id="RHEA:50033"/>
    </physiologicalReaction>
</comment>
<evidence type="ECO:0000256" key="31">
    <source>
        <dbReference type="SAM" id="MobiDB-lite"/>
    </source>
</evidence>
<evidence type="ECO:0000256" key="1">
    <source>
        <dbReference type="ARBA" id="ARBA00001936"/>
    </source>
</evidence>
<evidence type="ECO:0000256" key="17">
    <source>
        <dbReference type="ARBA" id="ARBA00047511"/>
    </source>
</evidence>
<dbReference type="PROSITE" id="PS51462">
    <property type="entry name" value="NUDIX"/>
    <property type="match status" value="1"/>
</dbReference>
<dbReference type="InterPro" id="IPR000086">
    <property type="entry name" value="NUDIX_hydrolase_dom"/>
</dbReference>
<comment type="catalytic activity">
    <reaction evidence="29">
        <text>butanoyl-CoA + H2O = S-butanoyl-4'-phosphopantetheine + adenosine 3',5'-bisphosphate + 2 H(+)</text>
        <dbReference type="Rhea" id="RHEA:49976"/>
        <dbReference type="ChEBI" id="CHEBI:15377"/>
        <dbReference type="ChEBI" id="CHEBI:15378"/>
        <dbReference type="ChEBI" id="CHEBI:57371"/>
        <dbReference type="ChEBI" id="CHEBI:58343"/>
        <dbReference type="ChEBI" id="CHEBI:132011"/>
    </reaction>
    <physiologicalReaction direction="left-to-right" evidence="29">
        <dbReference type="Rhea" id="RHEA:49977"/>
    </physiologicalReaction>
</comment>
<comment type="catalytic activity">
    <reaction evidence="23">
        <text>(9Z)-tetradecenoyl-CoA + H2O = S-(9Z-tetradecenoyl)-4'-phosphopantetheine + adenosine 3',5'-bisphosphate + 2 H(+)</text>
        <dbReference type="Rhea" id="RHEA:67544"/>
        <dbReference type="ChEBI" id="CHEBI:15377"/>
        <dbReference type="ChEBI" id="CHEBI:15378"/>
        <dbReference type="ChEBI" id="CHEBI:58343"/>
        <dbReference type="ChEBI" id="CHEBI:65060"/>
        <dbReference type="ChEBI" id="CHEBI:172389"/>
    </reaction>
    <physiologicalReaction direction="left-to-right" evidence="23">
        <dbReference type="Rhea" id="RHEA:67545"/>
    </physiologicalReaction>
</comment>
<evidence type="ECO:0000256" key="23">
    <source>
        <dbReference type="ARBA" id="ARBA00048413"/>
    </source>
</evidence>
<evidence type="ECO:0000256" key="26">
    <source>
        <dbReference type="ARBA" id="ARBA00048828"/>
    </source>
</evidence>
<evidence type="ECO:0000313" key="34">
    <source>
        <dbReference type="Proteomes" id="UP001591681"/>
    </source>
</evidence>
<evidence type="ECO:0000256" key="9">
    <source>
        <dbReference type="ARBA" id="ARBA00031193"/>
    </source>
</evidence>
<evidence type="ECO:0000256" key="30">
    <source>
        <dbReference type="ARBA" id="ARBA00049403"/>
    </source>
</evidence>
<reference evidence="33 34" key="1">
    <citation type="submission" date="2024-09" db="EMBL/GenBank/DDBJ databases">
        <title>A chromosome-level genome assembly of Gray's grenadier anchovy, Coilia grayii.</title>
        <authorList>
            <person name="Fu Z."/>
        </authorList>
    </citation>
    <scope>NUCLEOTIDE SEQUENCE [LARGE SCALE GENOMIC DNA]</scope>
    <source>
        <strain evidence="33">G4</strain>
        <tissue evidence="33">Muscle</tissue>
    </source>
</reference>
<dbReference type="PANTHER" id="PTHR12318">
    <property type="entry name" value="TESTOSTERONE-REGULATED PROTEIN RP2"/>
    <property type="match status" value="1"/>
</dbReference>
<evidence type="ECO:0000256" key="13">
    <source>
        <dbReference type="ARBA" id="ARBA00047289"/>
    </source>
</evidence>
<keyword evidence="34" id="KW-1185">Reference proteome</keyword>
<dbReference type="Proteomes" id="UP001591681">
    <property type="component" value="Unassembled WGS sequence"/>
</dbReference>
<comment type="catalytic activity">
    <reaction evidence="25">
        <text>a 5'-end CoA-ribonucleoside in mRNA + H2O = a 5'-end phospho-adenosine-phospho-ribonucleoside in mRNA + (R)-4'-phosphopantetheine + 2 H(+)</text>
        <dbReference type="Rhea" id="RHEA:67592"/>
        <dbReference type="Rhea" id="RHEA-COMP:15719"/>
        <dbReference type="Rhea" id="RHEA-COMP:17276"/>
        <dbReference type="ChEBI" id="CHEBI:15377"/>
        <dbReference type="ChEBI" id="CHEBI:15378"/>
        <dbReference type="ChEBI" id="CHEBI:61723"/>
        <dbReference type="ChEBI" id="CHEBI:144051"/>
        <dbReference type="ChEBI" id="CHEBI:172371"/>
    </reaction>
    <physiologicalReaction direction="left-to-right" evidence="25">
        <dbReference type="Rhea" id="RHEA:67593"/>
    </physiologicalReaction>
</comment>
<feature type="region of interest" description="Disordered" evidence="31">
    <location>
        <begin position="395"/>
        <end position="422"/>
    </location>
</feature>
<dbReference type="InterPro" id="IPR039121">
    <property type="entry name" value="NUDT19"/>
</dbReference>
<dbReference type="Gene3D" id="3.90.79.10">
    <property type="entry name" value="Nucleoside Triphosphate Pyrophosphohydrolase"/>
    <property type="match status" value="1"/>
</dbReference>
<evidence type="ECO:0000256" key="8">
    <source>
        <dbReference type="ARBA" id="ARBA00026208"/>
    </source>
</evidence>
<name>A0ABD1JN33_9TELE</name>
<comment type="cofactor">
    <cofactor evidence="2">
        <name>Mg(2+)</name>
        <dbReference type="ChEBI" id="CHEBI:18420"/>
    </cofactor>
</comment>
<evidence type="ECO:0000256" key="27">
    <source>
        <dbReference type="ARBA" id="ARBA00048882"/>
    </source>
</evidence>
<evidence type="ECO:0000256" key="5">
    <source>
        <dbReference type="ARBA" id="ARBA00022801"/>
    </source>
</evidence>
<evidence type="ECO:0000256" key="15">
    <source>
        <dbReference type="ARBA" id="ARBA00047403"/>
    </source>
</evidence>
<evidence type="ECO:0000313" key="33">
    <source>
        <dbReference type="EMBL" id="KAL2088558.1"/>
    </source>
</evidence>
<comment type="catalytic activity">
    <reaction evidence="19">
        <text>propanoyl-CoA + H2O = propanoyl-4'-phosphopantetheine + adenosine 3',5'-bisphosphate + 2 H(+)</text>
        <dbReference type="Rhea" id="RHEA:67464"/>
        <dbReference type="ChEBI" id="CHEBI:15377"/>
        <dbReference type="ChEBI" id="CHEBI:15378"/>
        <dbReference type="ChEBI" id="CHEBI:57392"/>
        <dbReference type="ChEBI" id="CHEBI:58343"/>
        <dbReference type="ChEBI" id="CHEBI:172362"/>
    </reaction>
    <physiologicalReaction direction="left-to-right" evidence="19">
        <dbReference type="Rhea" id="RHEA:67465"/>
    </physiologicalReaction>
</comment>
<comment type="function">
    <text evidence="12">Fatty acyl-coenzyme A (CoA) diphosphatase that hydrolyzes fatty acyl-CoA to yield acyl-4'-phosphopantetheine and adenosine 3',5'-bisphosphate. Mediates the hydrolysis of a wide range of CoA esters, including choloyl-CoA and branched-chain fatty-acyl-CoA esters and at low substrate concentrations medium and long-chain fatty-acyl-CoA esters are the primary substrates. Highest activity seen with medium-chain acyl-CoA esters and higher rates of activity seen with the unsaturated acyl-CoA esters compared with the saturated esters. Exhibits decapping activity towards dpCoA-capped RNAs in vitro.</text>
</comment>
<evidence type="ECO:0000256" key="20">
    <source>
        <dbReference type="ARBA" id="ARBA00047708"/>
    </source>
</evidence>
<feature type="domain" description="Nudix hydrolase" evidence="32">
    <location>
        <begin position="38"/>
        <end position="289"/>
    </location>
</feature>
<comment type="catalytic activity">
    <reaction evidence="21">
        <text>dodecanoyl-CoA + H2O = S-dodecanoyl-4'-phosphopantetheine + adenosine 3',5'-bisphosphate + 2 H(+)</text>
        <dbReference type="Rhea" id="RHEA:50024"/>
        <dbReference type="ChEBI" id="CHEBI:15377"/>
        <dbReference type="ChEBI" id="CHEBI:15378"/>
        <dbReference type="ChEBI" id="CHEBI:57375"/>
        <dbReference type="ChEBI" id="CHEBI:58343"/>
        <dbReference type="ChEBI" id="CHEBI:132015"/>
    </reaction>
    <physiologicalReaction direction="left-to-right" evidence="21">
        <dbReference type="Rhea" id="RHEA:50025"/>
    </physiologicalReaction>
</comment>
<gene>
    <name evidence="33" type="ORF">ACEWY4_015457</name>
</gene>
<dbReference type="EC" id="3.6.1.77" evidence="11"/>
<dbReference type="GO" id="GO:0046872">
    <property type="term" value="F:metal ion binding"/>
    <property type="evidence" value="ECO:0007669"/>
    <property type="project" value="UniProtKB-KW"/>
</dbReference>
<evidence type="ECO:0000256" key="12">
    <source>
        <dbReference type="ARBA" id="ARBA00045809"/>
    </source>
</evidence>
<proteinExistence type="inferred from homology"/>
<comment type="catalytic activity">
    <reaction evidence="22">
        <text>(9Z,12Z,15Z)-octadecatrienoyl-CoA + H2O = S-(9Z,12Z,15Z-octadecatrienoyl)-4'-phosphopantetheine + adenosine 3',5'-bisphosphate + 2 H(+)</text>
        <dbReference type="Rhea" id="RHEA:67532"/>
        <dbReference type="ChEBI" id="CHEBI:15377"/>
        <dbReference type="ChEBI" id="CHEBI:15378"/>
        <dbReference type="ChEBI" id="CHEBI:58343"/>
        <dbReference type="ChEBI" id="CHEBI:74034"/>
        <dbReference type="ChEBI" id="CHEBI:172386"/>
    </reaction>
    <physiologicalReaction direction="left-to-right" evidence="22">
        <dbReference type="Rhea" id="RHEA:67533"/>
    </physiologicalReaction>
</comment>
<comment type="catalytic activity">
    <reaction evidence="13">
        <text>octanoyl-CoA + H2O = S-octanoyl-4'-phosphopantetheine + adenosine 3',5'-bisphosphate + 2 H(+)</text>
        <dbReference type="Rhea" id="RHEA:50016"/>
        <dbReference type="ChEBI" id="CHEBI:15377"/>
        <dbReference type="ChEBI" id="CHEBI:15378"/>
        <dbReference type="ChEBI" id="CHEBI:57386"/>
        <dbReference type="ChEBI" id="CHEBI:58343"/>
        <dbReference type="ChEBI" id="CHEBI:132013"/>
    </reaction>
    <physiologicalReaction direction="left-to-right" evidence="13">
        <dbReference type="Rhea" id="RHEA:50017"/>
    </physiologicalReaction>
</comment>
<evidence type="ECO:0000256" key="6">
    <source>
        <dbReference type="ARBA" id="ARBA00022842"/>
    </source>
</evidence>
<dbReference type="InterPro" id="IPR015797">
    <property type="entry name" value="NUDIX_hydrolase-like_dom_sf"/>
</dbReference>
<evidence type="ECO:0000256" key="11">
    <source>
        <dbReference type="ARBA" id="ARBA00044967"/>
    </source>
</evidence>
<comment type="catalytic activity">
    <reaction evidence="24">
        <text>succinyl-CoA + H2O = succinyl-4'-phosphopantetheine + adenosine 3',5'-bisphosphate + 2 H(+)</text>
        <dbReference type="Rhea" id="RHEA:67472"/>
        <dbReference type="ChEBI" id="CHEBI:15377"/>
        <dbReference type="ChEBI" id="CHEBI:15378"/>
        <dbReference type="ChEBI" id="CHEBI:57292"/>
        <dbReference type="ChEBI" id="CHEBI:58343"/>
        <dbReference type="ChEBI" id="CHEBI:172364"/>
    </reaction>
    <physiologicalReaction direction="left-to-right" evidence="24">
        <dbReference type="Rhea" id="RHEA:67473"/>
    </physiologicalReaction>
</comment>
<comment type="catalytic activity">
    <reaction evidence="17">
        <text>(6Z)-octenoyl-CoA + H2O = S-(6Z-octenoyl)-4'-phosphopantetheine + adenosine 3',5'-bisphosphate + 2 H(+)</text>
        <dbReference type="Rhea" id="RHEA:67528"/>
        <dbReference type="ChEBI" id="CHEBI:15377"/>
        <dbReference type="ChEBI" id="CHEBI:15378"/>
        <dbReference type="ChEBI" id="CHEBI:58343"/>
        <dbReference type="ChEBI" id="CHEBI:172383"/>
        <dbReference type="ChEBI" id="CHEBI:172384"/>
    </reaction>
    <physiologicalReaction direction="left-to-right" evidence="17">
        <dbReference type="Rhea" id="RHEA:67529"/>
    </physiologicalReaction>
</comment>
<evidence type="ECO:0000256" key="25">
    <source>
        <dbReference type="ARBA" id="ARBA00048667"/>
    </source>
</evidence>
<evidence type="ECO:0000256" key="2">
    <source>
        <dbReference type="ARBA" id="ARBA00001946"/>
    </source>
</evidence>
<evidence type="ECO:0000256" key="14">
    <source>
        <dbReference type="ARBA" id="ARBA00047369"/>
    </source>
</evidence>
<evidence type="ECO:0000256" key="19">
    <source>
        <dbReference type="ARBA" id="ARBA00047666"/>
    </source>
</evidence>
<comment type="caution">
    <text evidence="33">The sequence shown here is derived from an EMBL/GenBank/DDBJ whole genome shotgun (WGS) entry which is preliminary data.</text>
</comment>
<evidence type="ECO:0000256" key="24">
    <source>
        <dbReference type="ARBA" id="ARBA00048624"/>
    </source>
</evidence>
<comment type="cofactor">
    <cofactor evidence="1">
        <name>Mn(2+)</name>
        <dbReference type="ChEBI" id="CHEBI:29035"/>
    </cofactor>
</comment>
<organism evidence="33 34">
    <name type="scientific">Coilia grayii</name>
    <name type="common">Gray's grenadier anchovy</name>
    <dbReference type="NCBI Taxonomy" id="363190"/>
    <lineage>
        <taxon>Eukaryota</taxon>
        <taxon>Metazoa</taxon>
        <taxon>Chordata</taxon>
        <taxon>Craniata</taxon>
        <taxon>Vertebrata</taxon>
        <taxon>Euteleostomi</taxon>
        <taxon>Actinopterygii</taxon>
        <taxon>Neopterygii</taxon>
        <taxon>Teleostei</taxon>
        <taxon>Clupei</taxon>
        <taxon>Clupeiformes</taxon>
        <taxon>Clupeoidei</taxon>
        <taxon>Engraulidae</taxon>
        <taxon>Coilinae</taxon>
        <taxon>Coilia</taxon>
    </lineage>
</organism>
<evidence type="ECO:0000256" key="3">
    <source>
        <dbReference type="ARBA" id="ARBA00005582"/>
    </source>
</evidence>
<evidence type="ECO:0000256" key="22">
    <source>
        <dbReference type="ARBA" id="ARBA00048360"/>
    </source>
</evidence>
<feature type="compositionally biased region" description="Low complexity" evidence="31">
    <location>
        <begin position="400"/>
        <end position="416"/>
    </location>
</feature>
<comment type="catalytic activity">
    <reaction evidence="18">
        <text>4,8-dimethylnonanoyl-CoA + H2O = S-(4,8-dimethylnonanoyl)-4'-phosphopantetheine + adenosine 3',5'-bisphosphate + 2 H(+)</text>
        <dbReference type="Rhea" id="RHEA:67524"/>
        <dbReference type="ChEBI" id="CHEBI:15377"/>
        <dbReference type="ChEBI" id="CHEBI:15378"/>
        <dbReference type="ChEBI" id="CHEBI:58343"/>
        <dbReference type="ChEBI" id="CHEBI:77061"/>
        <dbReference type="ChEBI" id="CHEBI:172385"/>
    </reaction>
    <physiologicalReaction direction="left-to-right" evidence="18">
        <dbReference type="Rhea" id="RHEA:67525"/>
    </physiologicalReaction>
</comment>
<dbReference type="PANTHER" id="PTHR12318:SF0">
    <property type="entry name" value="ACYL-COENZYME A DIPHOSPHATASE NUDT19"/>
    <property type="match status" value="1"/>
</dbReference>
<comment type="catalytic activity">
    <reaction evidence="27">
        <text>an acyl-CoA + H2O = an acyl-4'-phosphopantetheine + adenosine 3',5'-bisphosphate + 2 H(+)</text>
        <dbReference type="Rhea" id="RHEA:50044"/>
        <dbReference type="ChEBI" id="CHEBI:15377"/>
        <dbReference type="ChEBI" id="CHEBI:15378"/>
        <dbReference type="ChEBI" id="CHEBI:58342"/>
        <dbReference type="ChEBI" id="CHEBI:58343"/>
        <dbReference type="ChEBI" id="CHEBI:132023"/>
    </reaction>
    <physiologicalReaction direction="left-to-right" evidence="27">
        <dbReference type="Rhea" id="RHEA:50045"/>
    </physiologicalReaction>
</comment>
<dbReference type="EMBL" id="JBHFQA010000013">
    <property type="protein sequence ID" value="KAL2088558.1"/>
    <property type="molecule type" value="Genomic_DNA"/>
</dbReference>